<dbReference type="PIRSF" id="PIRSF012508">
    <property type="entry name" value="YerC"/>
    <property type="match status" value="1"/>
</dbReference>
<protein>
    <recommendedName>
        <fullName evidence="3">TrpR YerC/YecD</fullName>
    </recommendedName>
</protein>
<evidence type="ECO:0008006" key="3">
    <source>
        <dbReference type="Google" id="ProtNLM"/>
    </source>
</evidence>
<dbReference type="InterPro" id="IPR013368">
    <property type="entry name" value="YecD_YerC"/>
</dbReference>
<dbReference type="InterPro" id="IPR038116">
    <property type="entry name" value="TrpR-like_sf"/>
</dbReference>
<dbReference type="InterPro" id="IPR000831">
    <property type="entry name" value="Trp_repress"/>
</dbReference>
<name>A0A9D1S3X1_9FIRM</name>
<dbReference type="SUPFAM" id="SSF48295">
    <property type="entry name" value="TrpR-like"/>
    <property type="match status" value="1"/>
</dbReference>
<evidence type="ECO:0000313" key="1">
    <source>
        <dbReference type="EMBL" id="HIU45936.1"/>
    </source>
</evidence>
<accession>A0A9D1S3X1</accession>
<dbReference type="PANTHER" id="PTHR40080">
    <property type="entry name" value="LMO1763 PROTEIN"/>
    <property type="match status" value="1"/>
</dbReference>
<dbReference type="PANTHER" id="PTHR40080:SF1">
    <property type="entry name" value="TRPR-LIKE PROTEIN YERC_YECD"/>
    <property type="match status" value="1"/>
</dbReference>
<dbReference type="GO" id="GO:0003700">
    <property type="term" value="F:DNA-binding transcription factor activity"/>
    <property type="evidence" value="ECO:0007669"/>
    <property type="project" value="InterPro"/>
</dbReference>
<reference evidence="1" key="1">
    <citation type="submission" date="2020-10" db="EMBL/GenBank/DDBJ databases">
        <authorList>
            <person name="Gilroy R."/>
        </authorList>
    </citation>
    <scope>NUCLEOTIDE SEQUENCE</scope>
    <source>
        <strain evidence="1">ChiSxjej2B14-8506</strain>
    </source>
</reference>
<dbReference type="InterPro" id="IPR010921">
    <property type="entry name" value="Trp_repressor/repl_initiator"/>
</dbReference>
<sequence>MSLSRVRNGQTDLLMQAILNVENVDEAYALFEDLCTIREVQDLAQRIHVAKLLREKITYHEIALKTGASTATISRVNRALVYGAGGYEKVLARLSAQADGEDK</sequence>
<comment type="caution">
    <text evidence="1">The sequence shown here is derived from an EMBL/GenBank/DDBJ whole genome shotgun (WGS) entry which is preliminary data.</text>
</comment>
<proteinExistence type="predicted"/>
<dbReference type="AlphaFoldDB" id="A0A9D1S3X1"/>
<dbReference type="Proteomes" id="UP000824123">
    <property type="component" value="Unassembled WGS sequence"/>
</dbReference>
<dbReference type="GO" id="GO:0043565">
    <property type="term" value="F:sequence-specific DNA binding"/>
    <property type="evidence" value="ECO:0007669"/>
    <property type="project" value="InterPro"/>
</dbReference>
<gene>
    <name evidence="1" type="ORF">IAC59_01590</name>
</gene>
<dbReference type="Gene3D" id="1.10.1270.10">
    <property type="entry name" value="TrpR-like"/>
    <property type="match status" value="1"/>
</dbReference>
<dbReference type="NCBIfam" id="TIGR02531">
    <property type="entry name" value="yecD_yerC"/>
    <property type="match status" value="1"/>
</dbReference>
<dbReference type="EMBL" id="DVNK01000011">
    <property type="protein sequence ID" value="HIU45936.1"/>
    <property type="molecule type" value="Genomic_DNA"/>
</dbReference>
<dbReference type="Pfam" id="PF01371">
    <property type="entry name" value="Trp_repressor"/>
    <property type="match status" value="1"/>
</dbReference>
<organism evidence="1 2">
    <name type="scientific">Candidatus Fimadaptatus faecigallinarum</name>
    <dbReference type="NCBI Taxonomy" id="2840814"/>
    <lineage>
        <taxon>Bacteria</taxon>
        <taxon>Bacillati</taxon>
        <taxon>Bacillota</taxon>
        <taxon>Clostridia</taxon>
        <taxon>Eubacteriales</taxon>
        <taxon>Candidatus Fimadaptatus</taxon>
    </lineage>
</organism>
<evidence type="ECO:0000313" key="2">
    <source>
        <dbReference type="Proteomes" id="UP000824123"/>
    </source>
</evidence>
<reference evidence="1" key="2">
    <citation type="journal article" date="2021" name="PeerJ">
        <title>Extensive microbial diversity within the chicken gut microbiome revealed by metagenomics and culture.</title>
        <authorList>
            <person name="Gilroy R."/>
            <person name="Ravi A."/>
            <person name="Getino M."/>
            <person name="Pursley I."/>
            <person name="Horton D.L."/>
            <person name="Alikhan N.F."/>
            <person name="Baker D."/>
            <person name="Gharbi K."/>
            <person name="Hall N."/>
            <person name="Watson M."/>
            <person name="Adriaenssens E.M."/>
            <person name="Foster-Nyarko E."/>
            <person name="Jarju S."/>
            <person name="Secka A."/>
            <person name="Antonio M."/>
            <person name="Oren A."/>
            <person name="Chaudhuri R.R."/>
            <person name="La Ragione R."/>
            <person name="Hildebrand F."/>
            <person name="Pallen M.J."/>
        </authorList>
    </citation>
    <scope>NUCLEOTIDE SEQUENCE</scope>
    <source>
        <strain evidence="1">ChiSxjej2B14-8506</strain>
    </source>
</reference>